<dbReference type="GO" id="GO:0005634">
    <property type="term" value="C:nucleus"/>
    <property type="evidence" value="ECO:0007669"/>
    <property type="project" value="TreeGrafter"/>
</dbReference>
<dbReference type="GO" id="GO:0004842">
    <property type="term" value="F:ubiquitin-protein transferase activity"/>
    <property type="evidence" value="ECO:0007669"/>
    <property type="project" value="TreeGrafter"/>
</dbReference>
<dbReference type="RefSeq" id="XP_065955931.1">
    <property type="nucleotide sequence ID" value="XM_066100531.1"/>
</dbReference>
<protein>
    <submittedName>
        <fullName evidence="12">Zinc finger, ZZ-type</fullName>
    </submittedName>
</protein>
<keyword evidence="2 8" id="KW-0728">SH3 domain</keyword>
<dbReference type="PROSITE" id="PS00518">
    <property type="entry name" value="ZF_RING_1"/>
    <property type="match status" value="1"/>
</dbReference>
<dbReference type="FunFam" id="3.30.60.90:FF:000039">
    <property type="entry name" value="Uncharacterized protein"/>
    <property type="match status" value="1"/>
</dbReference>
<feature type="region of interest" description="Disordered" evidence="9">
    <location>
        <begin position="263"/>
        <end position="481"/>
    </location>
</feature>
<dbReference type="InterPro" id="IPR001841">
    <property type="entry name" value="Znf_RING"/>
</dbReference>
<keyword evidence="5" id="KW-0862">Zinc</keyword>
<dbReference type="SUPFAM" id="SSF57850">
    <property type="entry name" value="RING/U-box"/>
    <property type="match status" value="2"/>
</dbReference>
<dbReference type="SMART" id="SM00184">
    <property type="entry name" value="RING"/>
    <property type="match status" value="1"/>
</dbReference>
<evidence type="ECO:0000313" key="13">
    <source>
        <dbReference type="Proteomes" id="UP000595662"/>
    </source>
</evidence>
<dbReference type="InterPro" id="IPR052256">
    <property type="entry name" value="E3_ubiquitin-ligase_CHFR"/>
</dbReference>
<dbReference type="Proteomes" id="UP000595662">
    <property type="component" value="Chromosome 1"/>
</dbReference>
<evidence type="ECO:0000256" key="7">
    <source>
        <dbReference type="PROSITE-ProRule" id="PRU00175"/>
    </source>
</evidence>
<dbReference type="Gene3D" id="2.30.30.40">
    <property type="entry name" value="SH3 Domains"/>
    <property type="match status" value="1"/>
</dbReference>
<evidence type="ECO:0000256" key="2">
    <source>
        <dbReference type="ARBA" id="ARBA00022443"/>
    </source>
</evidence>
<feature type="region of interest" description="Disordered" evidence="9">
    <location>
        <begin position="112"/>
        <end position="131"/>
    </location>
</feature>
<dbReference type="InterPro" id="IPR017907">
    <property type="entry name" value="Znf_RING_CS"/>
</dbReference>
<dbReference type="AlphaFoldDB" id="A0A7T7BI83"/>
<dbReference type="VEuPathDB" id="FungiDB:PDIP_78730"/>
<organism evidence="12 13">
    <name type="scientific">Penicillium digitatum</name>
    <name type="common">Green mold</name>
    <dbReference type="NCBI Taxonomy" id="36651"/>
    <lineage>
        <taxon>Eukaryota</taxon>
        <taxon>Fungi</taxon>
        <taxon>Dikarya</taxon>
        <taxon>Ascomycota</taxon>
        <taxon>Pezizomycotina</taxon>
        <taxon>Eurotiomycetes</taxon>
        <taxon>Eurotiomycetidae</taxon>
        <taxon>Eurotiales</taxon>
        <taxon>Aspergillaceae</taxon>
        <taxon>Penicillium</taxon>
    </lineage>
</organism>
<feature type="region of interest" description="Disordered" evidence="9">
    <location>
        <begin position="785"/>
        <end position="851"/>
    </location>
</feature>
<dbReference type="Gene3D" id="3.30.40.10">
    <property type="entry name" value="Zinc/RING finger domain, C3HC4 (zinc finger)"/>
    <property type="match status" value="1"/>
</dbReference>
<dbReference type="PANTHER" id="PTHR16079:SF4">
    <property type="entry name" value="E3 UBIQUITIN-PROTEIN LIGASE CHFR"/>
    <property type="match status" value="1"/>
</dbReference>
<evidence type="ECO:0000256" key="5">
    <source>
        <dbReference type="ARBA" id="ARBA00022833"/>
    </source>
</evidence>
<sequence length="927" mass="103574">MSQVQSSGLADLEKELICSICTELLYQPLTLLDCLHTFCGSCVKEWFSAQGSRRSRASPRFTCPACRAEVRETRPNATVTTLLDMVLTAHPDRARAADEKAEIATKYTHGESVFPALPSGGESAEEDGVEDGRILAEVRELSLRESRAQARRETRRTGQSSRTRERSTNTERPAEDGRSRRRRDDDTTQQHHTSRPDDSDRTRRVEHQSSLRSLLSLSSDVETMEEEILRQILEDGLLDNINLDNLGPRQEEELSERIADAYRRKHMQRSQPRQRQEQGPEQRPEADGATRTHVRSESAHRTAEPTAATRAHSARRPPVSRPHLFDSPPTRPSTAGHQRHSSEQVSGRPRTSPVRTNQASASDEAIRPAARFSGDLITDRHISQAGRLRSESASARPRRATESEQNIPRAWAAGGRDRSSSRPSTSQSATNFPTSGAALSNFSRHLPPTDHTTPSLSSPLVPIRSDRRTRPSPSRSNVPVPPIIQFTEPSISCDRCGKDNIQYNLHKKCPSCKEGNFHLCLRCYRLGRGCLRWNGFGASALTTFQQIILSSTRRSVQVRDPGHVLLWFRYQRPAETAHRTMSRERQMTDENPVRRLQSGLFCDSCQSWANDCFWKCNQCNEGDWGFCNFCVNQGRCCTHALLPIRRMTHCPPSSALPTISPPAESNTIPTSSDTESFKILSFSTNCDICTYPIPASNTRYHCLECNSGDYDVCTNCYLKLVATGKINKENGHNGWRRCLAGHRMIVVGFEDHEEGQRRVIIRDLVGGRALNEQHVIQSQIQSPTSSLASGGLVASPELGTGDWTWKDGPERRKKASRLRGGPAPTNSITGGTTSASDPSHPSLSSATATPMIPPFRRFPPDGGVGLIVRALWSWYPEEEVRDELVFPRGAHITESENINDDWFWGCYAGRTGLFPGSHVEFVREVHR</sequence>
<feature type="compositionally biased region" description="Polar residues" evidence="9">
    <location>
        <begin position="430"/>
        <end position="443"/>
    </location>
</feature>
<keyword evidence="4 7" id="KW-0863">Zinc-finger</keyword>
<feature type="compositionally biased region" description="Low complexity" evidence="9">
    <location>
        <begin position="834"/>
        <end position="846"/>
    </location>
</feature>
<gene>
    <name evidence="12" type="ORF">Pdw03_3583</name>
</gene>
<keyword evidence="6" id="KW-0832">Ubl conjugation</keyword>
<dbReference type="InterPro" id="IPR000433">
    <property type="entry name" value="Znf_ZZ"/>
</dbReference>
<feature type="domain" description="RING-type" evidence="11">
    <location>
        <begin position="18"/>
        <end position="67"/>
    </location>
</feature>
<evidence type="ECO:0000256" key="6">
    <source>
        <dbReference type="ARBA" id="ARBA00022843"/>
    </source>
</evidence>
<dbReference type="GO" id="GO:0008270">
    <property type="term" value="F:zinc ion binding"/>
    <property type="evidence" value="ECO:0007669"/>
    <property type="project" value="UniProtKB-KW"/>
</dbReference>
<dbReference type="SMART" id="SM00291">
    <property type="entry name" value="ZnF_ZZ"/>
    <property type="match status" value="1"/>
</dbReference>
<dbReference type="PROSITE" id="PS50089">
    <property type="entry name" value="ZF_RING_2"/>
    <property type="match status" value="1"/>
</dbReference>
<feature type="compositionally biased region" description="Basic and acidic residues" evidence="9">
    <location>
        <begin position="143"/>
        <end position="209"/>
    </location>
</feature>
<accession>A0A7T7BI83</accession>
<dbReference type="InterPro" id="IPR036028">
    <property type="entry name" value="SH3-like_dom_sf"/>
</dbReference>
<evidence type="ECO:0000256" key="9">
    <source>
        <dbReference type="SAM" id="MobiDB-lite"/>
    </source>
</evidence>
<evidence type="ECO:0000256" key="4">
    <source>
        <dbReference type="ARBA" id="ARBA00022771"/>
    </source>
</evidence>
<dbReference type="CDD" id="cd00174">
    <property type="entry name" value="SH3"/>
    <property type="match status" value="1"/>
</dbReference>
<evidence type="ECO:0000256" key="8">
    <source>
        <dbReference type="PROSITE-ProRule" id="PRU00192"/>
    </source>
</evidence>
<dbReference type="InterPro" id="IPR013083">
    <property type="entry name" value="Znf_RING/FYVE/PHD"/>
</dbReference>
<name>A0A7T7BI83_PENDI</name>
<dbReference type="InterPro" id="IPR043145">
    <property type="entry name" value="Znf_ZZ_sf"/>
</dbReference>
<feature type="compositionally biased region" description="Polar residues" evidence="9">
    <location>
        <begin position="824"/>
        <end position="833"/>
    </location>
</feature>
<dbReference type="GeneID" id="26236189"/>
<dbReference type="PROSITE" id="PS50002">
    <property type="entry name" value="SH3"/>
    <property type="match status" value="1"/>
</dbReference>
<dbReference type="InterPro" id="IPR001452">
    <property type="entry name" value="SH3_domain"/>
</dbReference>
<comment type="similarity">
    <text evidence="1">Belongs to the SH3RF family.</text>
</comment>
<dbReference type="GO" id="GO:0016567">
    <property type="term" value="P:protein ubiquitination"/>
    <property type="evidence" value="ECO:0007669"/>
    <property type="project" value="TreeGrafter"/>
</dbReference>
<evidence type="ECO:0000256" key="1">
    <source>
        <dbReference type="ARBA" id="ARBA00008649"/>
    </source>
</evidence>
<dbReference type="SUPFAM" id="SSF50044">
    <property type="entry name" value="SH3-domain"/>
    <property type="match status" value="1"/>
</dbReference>
<dbReference type="SMART" id="SM00326">
    <property type="entry name" value="SH3"/>
    <property type="match status" value="1"/>
</dbReference>
<keyword evidence="3" id="KW-0479">Metal-binding</keyword>
<dbReference type="Gene3D" id="3.30.60.90">
    <property type="match status" value="1"/>
</dbReference>
<dbReference type="VEuPathDB" id="FungiDB:PDIP_78740"/>
<dbReference type="GO" id="GO:0006511">
    <property type="term" value="P:ubiquitin-dependent protein catabolic process"/>
    <property type="evidence" value="ECO:0007669"/>
    <property type="project" value="TreeGrafter"/>
</dbReference>
<feature type="compositionally biased region" description="Basic and acidic residues" evidence="9">
    <location>
        <begin position="274"/>
        <end position="303"/>
    </location>
</feature>
<evidence type="ECO:0000313" key="12">
    <source>
        <dbReference type="EMBL" id="QQK40729.1"/>
    </source>
</evidence>
<reference evidence="12 13" key="1">
    <citation type="submission" date="2020-08" db="EMBL/GenBank/DDBJ databases">
        <title>The completed genome sequence of the pathogenic ascomycete fungus Penicillium digitatum.</title>
        <authorList>
            <person name="Wang M."/>
        </authorList>
    </citation>
    <scope>NUCLEOTIDE SEQUENCE [LARGE SCALE GENOMIC DNA]</scope>
    <source>
        <strain evidence="12 13">PdW03</strain>
    </source>
</reference>
<feature type="domain" description="SH3" evidence="10">
    <location>
        <begin position="863"/>
        <end position="924"/>
    </location>
</feature>
<evidence type="ECO:0000259" key="10">
    <source>
        <dbReference type="PROSITE" id="PS50002"/>
    </source>
</evidence>
<dbReference type="PANTHER" id="PTHR16079">
    <property type="entry name" value="UBIQUITIN LIGASE PROTEIN CHFR"/>
    <property type="match status" value="1"/>
</dbReference>
<dbReference type="Pfam" id="PF00097">
    <property type="entry name" value="zf-C3HC4"/>
    <property type="match status" value="1"/>
</dbReference>
<evidence type="ECO:0000256" key="3">
    <source>
        <dbReference type="ARBA" id="ARBA00022723"/>
    </source>
</evidence>
<proteinExistence type="inferred from homology"/>
<dbReference type="EMBL" id="CP060774">
    <property type="protein sequence ID" value="QQK40729.1"/>
    <property type="molecule type" value="Genomic_DNA"/>
</dbReference>
<feature type="region of interest" description="Disordered" evidence="9">
    <location>
        <begin position="143"/>
        <end position="212"/>
    </location>
</feature>
<dbReference type="FunFam" id="2.30.30.40:FF:000313">
    <property type="entry name" value="SH3 domain protein"/>
    <property type="match status" value="1"/>
</dbReference>
<evidence type="ECO:0000259" key="11">
    <source>
        <dbReference type="PROSITE" id="PS50089"/>
    </source>
</evidence>
<dbReference type="InterPro" id="IPR018957">
    <property type="entry name" value="Znf_C3HC4_RING-type"/>
</dbReference>